<dbReference type="SUPFAM" id="SSF56672">
    <property type="entry name" value="DNA/RNA polymerases"/>
    <property type="match status" value="1"/>
</dbReference>
<dbReference type="Gene3D" id="3.40.1170.60">
    <property type="match status" value="1"/>
</dbReference>
<dbReference type="OrthoDB" id="9788640at2"/>
<comment type="function">
    <text evidence="5">Poorly processive, error-prone DNA polymerase involved in untargeted mutagenesis. Copies undamaged DNA at stalled replication forks, which arise in vivo from mismatched or misaligned primer ends. These misaligned primers can be extended by PolIV. Exhibits no 3'-5' exonuclease (proofreading) activity. May be involved in translesional synthesis, in conjunction with the beta clamp from PolIII.</text>
</comment>
<sequence>MWNGGERGKRRILALWLPRLPTDARERLMPPDLRARPLALLWTERQRRMVVAVNRAAAVLGIAPGQTLSDARALEPALEVAEATPEADSALLGRIADWARRYSPWTAVDEPDGVVIDITGCAHLFGGEPALAADLTGRLRAAGFAARAAIADTPAAAWGLVRFGNPEERREERLDGLPLTALRLPAEMVEGLHALGLRRIGDLHAMPRAGLAARFGGRLLQRYDQALGRLDEPISPRRPVADHRERLTFAEPIATPESIAGALRHLLGRLCKGLEAAGQGARRLRLDAHRTDQRVDDEPQSLTLGTSRPTRDPAALARLFAPLLERIDLGSGLGLETLVLSATETGPLSAVQTGLKGEEVDGPGINDGLAELVDRLTLRLGERAVLRLVPRESWLPERCVAPHPPLERLPPPKPWPAGQPRPLRLLTPPEAVEATAPLPDDPPLQFVWRGVRHRVSRAEGPERIECEWWRGEGSLGLAVRDYYRVEDGDGRRFWLFRAGLYRPGENPRWFLHGFLG</sequence>
<dbReference type="InterPro" id="IPR043128">
    <property type="entry name" value="Rev_trsase/Diguanyl_cyclase"/>
</dbReference>
<protein>
    <recommendedName>
        <fullName evidence="3">DNA-directed DNA polymerase</fullName>
        <ecNumber evidence="3">2.7.7.7</ecNumber>
    </recommendedName>
</protein>
<comment type="catalytic activity">
    <reaction evidence="6">
        <text>DNA(n) + a 2'-deoxyribonucleoside 5'-triphosphate = DNA(n+1) + diphosphate</text>
        <dbReference type="Rhea" id="RHEA:22508"/>
        <dbReference type="Rhea" id="RHEA-COMP:17339"/>
        <dbReference type="Rhea" id="RHEA-COMP:17340"/>
        <dbReference type="ChEBI" id="CHEBI:33019"/>
        <dbReference type="ChEBI" id="CHEBI:61560"/>
        <dbReference type="ChEBI" id="CHEBI:173112"/>
        <dbReference type="EC" id="2.7.7.7"/>
    </reaction>
</comment>
<dbReference type="InterPro" id="IPR043502">
    <property type="entry name" value="DNA/RNA_pol_sf"/>
</dbReference>
<dbReference type="STRING" id="286727.SAMN02982917_3526"/>
<dbReference type="EMBL" id="FXAK01000007">
    <property type="protein sequence ID" value="SMF66703.1"/>
    <property type="molecule type" value="Genomic_DNA"/>
</dbReference>
<proteinExistence type="inferred from homology"/>
<evidence type="ECO:0000259" key="8">
    <source>
        <dbReference type="PROSITE" id="PS50173"/>
    </source>
</evidence>
<evidence type="ECO:0000256" key="7">
    <source>
        <dbReference type="SAM" id="MobiDB-lite"/>
    </source>
</evidence>
<comment type="similarity">
    <text evidence="1">Belongs to the DNA polymerase type-Y family.</text>
</comment>
<accession>A0A1X7GAE2</accession>
<evidence type="ECO:0000313" key="10">
    <source>
        <dbReference type="Proteomes" id="UP000192936"/>
    </source>
</evidence>
<dbReference type="EC" id="2.7.7.7" evidence="3"/>
<dbReference type="GO" id="GO:0003684">
    <property type="term" value="F:damaged DNA binding"/>
    <property type="evidence" value="ECO:0007669"/>
    <property type="project" value="InterPro"/>
</dbReference>
<keyword evidence="4" id="KW-0227">DNA damage</keyword>
<dbReference type="CDD" id="cd03468">
    <property type="entry name" value="PolY_like"/>
    <property type="match status" value="1"/>
</dbReference>
<comment type="subunit">
    <text evidence="2">Monomer.</text>
</comment>
<evidence type="ECO:0000256" key="1">
    <source>
        <dbReference type="ARBA" id="ARBA00010945"/>
    </source>
</evidence>
<organism evidence="9 10">
    <name type="scientific">Azospirillum oryzae</name>
    <dbReference type="NCBI Taxonomy" id="286727"/>
    <lineage>
        <taxon>Bacteria</taxon>
        <taxon>Pseudomonadati</taxon>
        <taxon>Pseudomonadota</taxon>
        <taxon>Alphaproteobacteria</taxon>
        <taxon>Rhodospirillales</taxon>
        <taxon>Azospirillaceae</taxon>
        <taxon>Azospirillum</taxon>
    </lineage>
</organism>
<evidence type="ECO:0000256" key="2">
    <source>
        <dbReference type="ARBA" id="ARBA00011245"/>
    </source>
</evidence>
<dbReference type="Gene3D" id="3.30.70.270">
    <property type="match status" value="1"/>
</dbReference>
<gene>
    <name evidence="9" type="ORF">SAMN02982917_3526</name>
</gene>
<dbReference type="Proteomes" id="UP000192936">
    <property type="component" value="Unassembled WGS sequence"/>
</dbReference>
<dbReference type="InterPro" id="IPR001126">
    <property type="entry name" value="UmuC"/>
</dbReference>
<evidence type="ECO:0000256" key="3">
    <source>
        <dbReference type="ARBA" id="ARBA00012417"/>
    </source>
</evidence>
<evidence type="ECO:0000256" key="4">
    <source>
        <dbReference type="ARBA" id="ARBA00022763"/>
    </source>
</evidence>
<dbReference type="AlphaFoldDB" id="A0A1X7GAE2"/>
<reference evidence="9 10" key="1">
    <citation type="submission" date="2017-04" db="EMBL/GenBank/DDBJ databases">
        <authorList>
            <person name="Afonso C.L."/>
            <person name="Miller P.J."/>
            <person name="Scott M.A."/>
            <person name="Spackman E."/>
            <person name="Goraichik I."/>
            <person name="Dimitrov K.M."/>
            <person name="Suarez D.L."/>
            <person name="Swayne D.E."/>
        </authorList>
    </citation>
    <scope>NUCLEOTIDE SEQUENCE [LARGE SCALE GENOMIC DNA]</scope>
    <source>
        <strain evidence="9 10">A2P</strain>
    </source>
</reference>
<name>A0A1X7GAE2_9PROT</name>
<dbReference type="GO" id="GO:0006281">
    <property type="term" value="P:DNA repair"/>
    <property type="evidence" value="ECO:0007669"/>
    <property type="project" value="InterPro"/>
</dbReference>
<evidence type="ECO:0000313" key="9">
    <source>
        <dbReference type="EMBL" id="SMF66703.1"/>
    </source>
</evidence>
<dbReference type="PANTHER" id="PTHR35369:SF2">
    <property type="entry name" value="BLR3025 PROTEIN"/>
    <property type="match status" value="1"/>
</dbReference>
<dbReference type="InterPro" id="IPR050356">
    <property type="entry name" value="SulA_CellDiv_inhibitor"/>
</dbReference>
<evidence type="ECO:0000256" key="5">
    <source>
        <dbReference type="ARBA" id="ARBA00025589"/>
    </source>
</evidence>
<evidence type="ECO:0000256" key="6">
    <source>
        <dbReference type="ARBA" id="ARBA00049244"/>
    </source>
</evidence>
<dbReference type="PROSITE" id="PS50173">
    <property type="entry name" value="UMUC"/>
    <property type="match status" value="1"/>
</dbReference>
<dbReference type="Pfam" id="PF00817">
    <property type="entry name" value="IMS"/>
    <property type="match status" value="1"/>
</dbReference>
<dbReference type="InterPro" id="IPR017961">
    <property type="entry name" value="DNA_pol_Y-fam_little_finger"/>
</dbReference>
<dbReference type="Pfam" id="PF11799">
    <property type="entry name" value="IMS_C"/>
    <property type="match status" value="1"/>
</dbReference>
<feature type="domain" description="UmuC" evidence="8">
    <location>
        <begin position="23"/>
        <end position="120"/>
    </location>
</feature>
<feature type="region of interest" description="Disordered" evidence="7">
    <location>
        <begin position="290"/>
        <end position="309"/>
    </location>
</feature>
<dbReference type="PANTHER" id="PTHR35369">
    <property type="entry name" value="BLR3025 PROTEIN-RELATED"/>
    <property type="match status" value="1"/>
</dbReference>